<reference evidence="2" key="1">
    <citation type="journal article" date="2021" name="Proc. Natl. Acad. Sci. U.S.A.">
        <title>Three genomes in the algal genus Volvox reveal the fate of a haploid sex-determining region after a transition to homothallism.</title>
        <authorList>
            <person name="Yamamoto K."/>
            <person name="Hamaji T."/>
            <person name="Kawai-Toyooka H."/>
            <person name="Matsuzaki R."/>
            <person name="Takahashi F."/>
            <person name="Nishimura Y."/>
            <person name="Kawachi M."/>
            <person name="Noguchi H."/>
            <person name="Minakuchi Y."/>
            <person name="Umen J.G."/>
            <person name="Toyoda A."/>
            <person name="Nozaki H."/>
        </authorList>
    </citation>
    <scope>NUCLEOTIDE SEQUENCE</scope>
    <source>
        <strain evidence="2">NIES-3786</strain>
    </source>
</reference>
<dbReference type="AlphaFoldDB" id="A0A8J4FSX4"/>
<evidence type="ECO:0000313" key="3">
    <source>
        <dbReference type="Proteomes" id="UP000747110"/>
    </source>
</evidence>
<feature type="region of interest" description="Disordered" evidence="1">
    <location>
        <begin position="684"/>
        <end position="727"/>
    </location>
</feature>
<feature type="region of interest" description="Disordered" evidence="1">
    <location>
        <begin position="579"/>
        <end position="604"/>
    </location>
</feature>
<feature type="compositionally biased region" description="Low complexity" evidence="1">
    <location>
        <begin position="260"/>
        <end position="274"/>
    </location>
</feature>
<proteinExistence type="predicted"/>
<gene>
    <name evidence="2" type="ORF">Vretifemale_15655</name>
</gene>
<feature type="compositionally biased region" description="Low complexity" evidence="1">
    <location>
        <begin position="315"/>
        <end position="339"/>
    </location>
</feature>
<evidence type="ECO:0000313" key="2">
    <source>
        <dbReference type="EMBL" id="GIL87594.1"/>
    </source>
</evidence>
<feature type="region of interest" description="Disordered" evidence="1">
    <location>
        <begin position="428"/>
        <end position="544"/>
    </location>
</feature>
<dbReference type="EMBL" id="BNCP01000040">
    <property type="protein sequence ID" value="GIL87594.1"/>
    <property type="molecule type" value="Genomic_DNA"/>
</dbReference>
<dbReference type="OrthoDB" id="551880at2759"/>
<accession>A0A8J4FSX4</accession>
<organism evidence="2 3">
    <name type="scientific">Volvox reticuliferus</name>
    <dbReference type="NCBI Taxonomy" id="1737510"/>
    <lineage>
        <taxon>Eukaryota</taxon>
        <taxon>Viridiplantae</taxon>
        <taxon>Chlorophyta</taxon>
        <taxon>core chlorophytes</taxon>
        <taxon>Chlorophyceae</taxon>
        <taxon>CS clade</taxon>
        <taxon>Chlamydomonadales</taxon>
        <taxon>Volvocaceae</taxon>
        <taxon>Volvox</taxon>
    </lineage>
</organism>
<feature type="compositionally biased region" description="Basic and acidic residues" evidence="1">
    <location>
        <begin position="654"/>
        <end position="671"/>
    </location>
</feature>
<feature type="compositionally biased region" description="Polar residues" evidence="1">
    <location>
        <begin position="441"/>
        <end position="457"/>
    </location>
</feature>
<feature type="compositionally biased region" description="Low complexity" evidence="1">
    <location>
        <begin position="513"/>
        <end position="532"/>
    </location>
</feature>
<protein>
    <submittedName>
        <fullName evidence="2">Uncharacterized protein</fullName>
    </submittedName>
</protein>
<comment type="caution">
    <text evidence="2">The sequence shown here is derived from an EMBL/GenBank/DDBJ whole genome shotgun (WGS) entry which is preliminary data.</text>
</comment>
<feature type="region of interest" description="Disordered" evidence="1">
    <location>
        <begin position="179"/>
        <end position="201"/>
    </location>
</feature>
<dbReference type="Proteomes" id="UP000747110">
    <property type="component" value="Unassembled WGS sequence"/>
</dbReference>
<feature type="region of interest" description="Disordered" evidence="1">
    <location>
        <begin position="309"/>
        <end position="401"/>
    </location>
</feature>
<feature type="compositionally biased region" description="Basic residues" evidence="1">
    <location>
        <begin position="36"/>
        <end position="48"/>
    </location>
</feature>
<evidence type="ECO:0000256" key="1">
    <source>
        <dbReference type="SAM" id="MobiDB-lite"/>
    </source>
</evidence>
<sequence length="727" mass="75412">MHITGLPDGAMGAFVIPPQETSLRGTGGAQDDAGGKRQRQRRFRRSRRRPDVVQSQPKCQQLAQQTVTIFRLPVCLRAPMMNLGRIIDNAVDLVESLLATDFTADYLKPAKQPFLFTAAAPTATEINQQSAAENPVRTGTPSRSGAAVQAARAVCERLSCALAATEAARISTQIANLKLTNTPPQPRQPPSSQQQQQPALLTSRPGHLTSRELRFYAAEASPSRAPAVFHTGASSASLTAATAASAGNSGSMTYRGPRISPLTTLPTTGPAAGSSGAVTERPSPLRPLLTSRPSRHGIVPSLMLQGTSLPVATSHPQNHNQQQQPPAAGNPQQQQQQQQLREHHHHHHTQLQNQLHLQQQLQNQLQDQPVETQSEQQQQLQNQQQQQYPYPYPHPPVRSAAFAAGANNNNNAVPAVASRLSLPLPHLHHQHQNHSAADPNLTASESTEPSTAPTISTKAHVLAVATAGGSSSDGNTNADDMDTGRKSPTAPSPPAEVLGSPFSSSEGQVGIQAAGAPPAAAAPALSNGSSASRRLGGPVPWPQHSRTAVAASTAAAAPTTVAIALKLPLSPVKVAAATGVLPPGDRSMSSAALPPRGSSLAVGKGEKGITGVAKGVALKSRGVPTLRLPLEDGAVAKGSAAAQYGPPGLLRGRQSNEARREPGGRVGRTSEDGGCVVREAGVARTGAGGGGTVTGTRVGSALGAGEERRAAQRQSGVPSLRLGALAR</sequence>
<feature type="region of interest" description="Disordered" evidence="1">
    <location>
        <begin position="639"/>
        <end position="672"/>
    </location>
</feature>
<feature type="region of interest" description="Disordered" evidence="1">
    <location>
        <begin position="246"/>
        <end position="295"/>
    </location>
</feature>
<feature type="compositionally biased region" description="Polar residues" evidence="1">
    <location>
        <begin position="468"/>
        <end position="478"/>
    </location>
</feature>
<keyword evidence="3" id="KW-1185">Reference proteome</keyword>
<name>A0A8J4FSX4_9CHLO</name>
<feature type="compositionally biased region" description="Low complexity" evidence="1">
    <location>
        <begin position="350"/>
        <end position="389"/>
    </location>
</feature>
<feature type="region of interest" description="Disordered" evidence="1">
    <location>
        <begin position="19"/>
        <end position="57"/>
    </location>
</feature>